<dbReference type="EMBL" id="CAAHFH010000001">
    <property type="protein sequence ID" value="VGO18841.1"/>
    <property type="molecule type" value="Genomic_DNA"/>
</dbReference>
<dbReference type="RefSeq" id="WP_168432993.1">
    <property type="nucleotide sequence ID" value="NZ_CAAHFH010000001.1"/>
</dbReference>
<reference evidence="1 2" key="1">
    <citation type="submission" date="2019-04" db="EMBL/GenBank/DDBJ databases">
        <authorList>
            <person name="Van Vliet M D."/>
        </authorList>
    </citation>
    <scope>NUCLEOTIDE SEQUENCE [LARGE SCALE GENOMIC DNA]</scope>
    <source>
        <strain evidence="1 2">F21</strain>
    </source>
</reference>
<evidence type="ECO:0000313" key="2">
    <source>
        <dbReference type="Proteomes" id="UP000346198"/>
    </source>
</evidence>
<protein>
    <submittedName>
        <fullName evidence="1">Uncharacterized protein</fullName>
    </submittedName>
</protein>
<dbReference type="AlphaFoldDB" id="A0A6C2UHF4"/>
<sequence length="49" mass="5670">MIFFASAVNKHSTTAAEVDMIIKHGFADHSLLNRKDRLKTQKASRIWRQ</sequence>
<accession>A0A6C2UHF4</accession>
<proteinExistence type="predicted"/>
<keyword evidence="2" id="KW-1185">Reference proteome</keyword>
<gene>
    <name evidence="1" type="ORF">SCARR_00894</name>
</gene>
<evidence type="ECO:0000313" key="1">
    <source>
        <dbReference type="EMBL" id="VGO18841.1"/>
    </source>
</evidence>
<organism evidence="1 2">
    <name type="scientific">Pontiella sulfatireligans</name>
    <dbReference type="NCBI Taxonomy" id="2750658"/>
    <lineage>
        <taxon>Bacteria</taxon>
        <taxon>Pseudomonadati</taxon>
        <taxon>Kiritimatiellota</taxon>
        <taxon>Kiritimatiellia</taxon>
        <taxon>Kiritimatiellales</taxon>
        <taxon>Pontiellaceae</taxon>
        <taxon>Pontiella</taxon>
    </lineage>
</organism>
<dbReference type="Proteomes" id="UP000346198">
    <property type="component" value="Unassembled WGS sequence"/>
</dbReference>
<name>A0A6C2UHF4_9BACT</name>